<evidence type="ECO:0000256" key="8">
    <source>
        <dbReference type="ARBA" id="ARBA00026068"/>
    </source>
</evidence>
<comment type="caution">
    <text evidence="11">The sequence shown here is derived from an EMBL/GenBank/DDBJ whole genome shotgun (WGS) entry which is preliminary data.</text>
</comment>
<dbReference type="GO" id="GO:0030428">
    <property type="term" value="C:cell septum"/>
    <property type="evidence" value="ECO:0007669"/>
    <property type="project" value="TreeGrafter"/>
</dbReference>
<dbReference type="PANTHER" id="PTHR34981:SF1">
    <property type="entry name" value="CELL DIVISION PROTEIN ZAPA"/>
    <property type="match status" value="1"/>
</dbReference>
<dbReference type="Gene3D" id="6.10.250.790">
    <property type="match status" value="1"/>
</dbReference>
<dbReference type="GO" id="GO:0000921">
    <property type="term" value="P:septin ring assembly"/>
    <property type="evidence" value="ECO:0007669"/>
    <property type="project" value="TreeGrafter"/>
</dbReference>
<evidence type="ECO:0000256" key="4">
    <source>
        <dbReference type="ARBA" id="ARBA00022618"/>
    </source>
</evidence>
<keyword evidence="5" id="KW-0717">Septation</keyword>
<sequence>MRALSGGYGLPFPRSEGKTGPPRRVRPSPPEERRENRTSIVSAALGKERPNFHGQIGFGTGPFRFRGSLPDRRAQESEGALPDGSLPEKCAGLTRSSAGKNIRLSGGFRFAKLPRLKPTPGLPPSSLSRSRFPGACALCENAFDLPISKGFMYDIARILSKSQPFLFGETEADPLSESRKNKIAVEIYGRQYVIVGDESESHIRKVAAIVDEKMREMKSRNPSLDTAKLAVLTAVNAVHEYLKLQEEMEKYKYKKD</sequence>
<feature type="region of interest" description="Disordered" evidence="10">
    <location>
        <begin position="1"/>
        <end position="92"/>
    </location>
</feature>
<evidence type="ECO:0000313" key="11">
    <source>
        <dbReference type="EMBL" id="KYD21422.1"/>
    </source>
</evidence>
<dbReference type="SUPFAM" id="SSF102829">
    <property type="entry name" value="Cell division protein ZapA-like"/>
    <property type="match status" value="1"/>
</dbReference>
<comment type="subcellular location">
    <subcellularLocation>
        <location evidence="1">Cytoplasm</location>
    </subcellularLocation>
</comment>
<dbReference type="EMBL" id="LQYT01000018">
    <property type="protein sequence ID" value="KYD21422.1"/>
    <property type="molecule type" value="Genomic_DNA"/>
</dbReference>
<evidence type="ECO:0000256" key="10">
    <source>
        <dbReference type="SAM" id="MobiDB-lite"/>
    </source>
</evidence>
<evidence type="ECO:0000256" key="7">
    <source>
        <dbReference type="ARBA" id="ARBA00024910"/>
    </source>
</evidence>
<evidence type="ECO:0000256" key="2">
    <source>
        <dbReference type="ARBA" id="ARBA00015195"/>
    </source>
</evidence>
<evidence type="ECO:0000256" key="5">
    <source>
        <dbReference type="ARBA" id="ARBA00023210"/>
    </source>
</evidence>
<dbReference type="GO" id="GO:0043093">
    <property type="term" value="P:FtsZ-dependent cytokinesis"/>
    <property type="evidence" value="ECO:0007669"/>
    <property type="project" value="TreeGrafter"/>
</dbReference>
<dbReference type="GO" id="GO:0000917">
    <property type="term" value="P:division septum assembly"/>
    <property type="evidence" value="ECO:0007669"/>
    <property type="project" value="UniProtKB-KW"/>
</dbReference>
<dbReference type="Pfam" id="PF05164">
    <property type="entry name" value="ZapA"/>
    <property type="match status" value="1"/>
</dbReference>
<gene>
    <name evidence="11" type="ORF">B4135_1651</name>
</gene>
<dbReference type="InterPro" id="IPR036192">
    <property type="entry name" value="Cell_div_ZapA-like_sf"/>
</dbReference>
<dbReference type="AlphaFoldDB" id="A0A150MB15"/>
<keyword evidence="4" id="KW-0132">Cell division</keyword>
<dbReference type="InterPro" id="IPR007838">
    <property type="entry name" value="Cell_div_ZapA-like"/>
</dbReference>
<name>A0A150MB15_9BACI</name>
<evidence type="ECO:0000256" key="3">
    <source>
        <dbReference type="ARBA" id="ARBA00022490"/>
    </source>
</evidence>
<evidence type="ECO:0000256" key="6">
    <source>
        <dbReference type="ARBA" id="ARBA00023306"/>
    </source>
</evidence>
<protein>
    <recommendedName>
        <fullName evidence="2">Cell division protein ZapA</fullName>
    </recommendedName>
    <alternativeName>
        <fullName evidence="9">Z ring-associated protein ZapA</fullName>
    </alternativeName>
</protein>
<dbReference type="InterPro" id="IPR053712">
    <property type="entry name" value="Bac_CellDiv_Activator"/>
</dbReference>
<accession>A0A150MB15</accession>
<dbReference type="PANTHER" id="PTHR34981">
    <property type="entry name" value="CELL DIVISION PROTEIN ZAPA"/>
    <property type="match status" value="1"/>
</dbReference>
<dbReference type="NCBIfam" id="NF010724">
    <property type="entry name" value="PRK14126.1"/>
    <property type="match status" value="1"/>
</dbReference>
<keyword evidence="6" id="KW-0131">Cell cycle</keyword>
<dbReference type="GO" id="GO:0032153">
    <property type="term" value="C:cell division site"/>
    <property type="evidence" value="ECO:0007669"/>
    <property type="project" value="TreeGrafter"/>
</dbReference>
<keyword evidence="3" id="KW-0963">Cytoplasm</keyword>
<dbReference type="GO" id="GO:0005829">
    <property type="term" value="C:cytosol"/>
    <property type="evidence" value="ECO:0007669"/>
    <property type="project" value="TreeGrafter"/>
</dbReference>
<proteinExistence type="predicted"/>
<evidence type="ECO:0000256" key="1">
    <source>
        <dbReference type="ARBA" id="ARBA00004496"/>
    </source>
</evidence>
<evidence type="ECO:0000313" key="12">
    <source>
        <dbReference type="Proteomes" id="UP000075683"/>
    </source>
</evidence>
<dbReference type="STRING" id="301148.B4135_1651"/>
<dbReference type="PATRIC" id="fig|301148.3.peg.1342"/>
<dbReference type="Proteomes" id="UP000075683">
    <property type="component" value="Unassembled WGS sequence"/>
</dbReference>
<evidence type="ECO:0000256" key="9">
    <source>
        <dbReference type="ARBA" id="ARBA00033158"/>
    </source>
</evidence>
<comment type="subunit">
    <text evidence="8">Homodimer. Interacts with FtsZ.</text>
</comment>
<reference evidence="11 12" key="1">
    <citation type="submission" date="2016-01" db="EMBL/GenBank/DDBJ databases">
        <title>Draft Genome Sequences of Seven Thermophilic Sporeformers Isolated from Foods.</title>
        <authorList>
            <person name="Berendsen E.M."/>
            <person name="Wells-Bennik M.H."/>
            <person name="Krawcyk A.O."/>
            <person name="De Jong A."/>
            <person name="Holsappel S."/>
            <person name="Eijlander R.T."/>
            <person name="Kuipers O.P."/>
        </authorList>
    </citation>
    <scope>NUCLEOTIDE SEQUENCE [LARGE SCALE GENOMIC DNA]</scope>
    <source>
        <strain evidence="11 12">B4135</strain>
    </source>
</reference>
<organism evidence="11 12">
    <name type="scientific">Caldibacillus debilis</name>
    <dbReference type="NCBI Taxonomy" id="301148"/>
    <lineage>
        <taxon>Bacteria</taxon>
        <taxon>Bacillati</taxon>
        <taxon>Bacillota</taxon>
        <taxon>Bacilli</taxon>
        <taxon>Bacillales</taxon>
        <taxon>Bacillaceae</taxon>
        <taxon>Caldibacillus</taxon>
    </lineage>
</organism>
<comment type="function">
    <text evidence="7">Activator of cell division through the inhibition of FtsZ GTPase activity, therefore promoting FtsZ assembly into bundles of protofilaments necessary for the formation of the division Z ring. It is recruited early at mid-cell but it is not essential for cell division.</text>
</comment>